<dbReference type="InterPro" id="IPR001890">
    <property type="entry name" value="RNA-binding_CRM"/>
</dbReference>
<dbReference type="InterPro" id="IPR035920">
    <property type="entry name" value="YhbY-like_sf"/>
</dbReference>
<protein>
    <submittedName>
        <fullName evidence="4">Putative RNA-binding protein</fullName>
    </submittedName>
</protein>
<dbReference type="Gene3D" id="3.30.110.60">
    <property type="entry name" value="YhbY-like"/>
    <property type="match status" value="1"/>
</dbReference>
<accession>A0A1B1TDU3</accession>
<dbReference type="Pfam" id="PF01985">
    <property type="entry name" value="CRS1_YhbY"/>
    <property type="match status" value="1"/>
</dbReference>
<keyword evidence="1 2" id="KW-0694">RNA-binding</keyword>
<name>A0A1B1TDU3_9ARCH</name>
<dbReference type="GO" id="GO:0003723">
    <property type="term" value="F:RNA binding"/>
    <property type="evidence" value="ECO:0007669"/>
    <property type="project" value="UniProtKB-UniRule"/>
</dbReference>
<dbReference type="EMBL" id="KP211889">
    <property type="protein sequence ID" value="ANV80455.1"/>
    <property type="molecule type" value="Genomic_DNA"/>
</dbReference>
<proteinExistence type="predicted"/>
<evidence type="ECO:0000256" key="2">
    <source>
        <dbReference type="PROSITE-ProRule" id="PRU00626"/>
    </source>
</evidence>
<organism evidence="4">
    <name type="scientific">uncultured Poseidoniia archaeon</name>
    <dbReference type="NCBI Taxonomy" id="1697135"/>
    <lineage>
        <taxon>Archaea</taxon>
        <taxon>Methanobacteriati</taxon>
        <taxon>Thermoplasmatota</taxon>
        <taxon>Candidatus Poseidoniia</taxon>
        <taxon>environmental samples</taxon>
    </lineage>
</organism>
<dbReference type="AlphaFoldDB" id="A0A1B1TDU3"/>
<dbReference type="SMART" id="SM01103">
    <property type="entry name" value="CRS1_YhbY"/>
    <property type="match status" value="1"/>
</dbReference>
<dbReference type="InterPro" id="IPR051925">
    <property type="entry name" value="RNA-binding_domain"/>
</dbReference>
<sequence length="89" mass="10073">MEIPNAIKRRALDDTLDITIRVGKQGINESLIEELKQQLSKRKLVKMKVNQGIASNNADRKLLFESISNQSESFLVLQRGNTAVFWSGE</sequence>
<feature type="domain" description="CRM" evidence="3">
    <location>
        <begin position="1"/>
        <end position="89"/>
    </location>
</feature>
<dbReference type="PANTHER" id="PTHR40065">
    <property type="entry name" value="RNA-BINDING PROTEIN YHBY"/>
    <property type="match status" value="1"/>
</dbReference>
<dbReference type="PANTHER" id="PTHR40065:SF3">
    <property type="entry name" value="RNA-BINDING PROTEIN YHBY"/>
    <property type="match status" value="1"/>
</dbReference>
<evidence type="ECO:0000313" key="4">
    <source>
        <dbReference type="EMBL" id="ANV80455.1"/>
    </source>
</evidence>
<evidence type="ECO:0000256" key="1">
    <source>
        <dbReference type="ARBA" id="ARBA00022884"/>
    </source>
</evidence>
<dbReference type="SUPFAM" id="SSF75471">
    <property type="entry name" value="YhbY-like"/>
    <property type="match status" value="1"/>
</dbReference>
<dbReference type="PROSITE" id="PS51295">
    <property type="entry name" value="CRM"/>
    <property type="match status" value="1"/>
</dbReference>
<reference evidence="4" key="1">
    <citation type="submission" date="2014-11" db="EMBL/GenBank/DDBJ databases">
        <authorList>
            <person name="Zhu J."/>
            <person name="Qi W."/>
            <person name="Song R."/>
        </authorList>
    </citation>
    <scope>NUCLEOTIDE SEQUENCE</scope>
</reference>
<reference evidence="4" key="2">
    <citation type="journal article" date="2015" name="ISME J.">
        <title>A new class of marine Euryarchaeota group II from the Mediterranean deep chlorophyll maximum.</title>
        <authorList>
            <person name="Martin-Cuadrado A.B."/>
            <person name="Garcia-Heredia I."/>
            <person name="Molto A.G."/>
            <person name="Lopez-Ubeda R."/>
            <person name="Kimes N."/>
            <person name="Lopez-Garcia P."/>
            <person name="Moreira D."/>
            <person name="Rodriguez-Valera F."/>
        </authorList>
    </citation>
    <scope>NUCLEOTIDE SEQUENCE</scope>
</reference>
<evidence type="ECO:0000259" key="3">
    <source>
        <dbReference type="PROSITE" id="PS51295"/>
    </source>
</evidence>